<keyword evidence="2" id="KW-0863">Zinc-finger</keyword>
<organism evidence="6 7">
    <name type="scientific">Blautia hydrogenotrophica (strain DSM 10507 / JCM 14656 / S5a33)</name>
    <name type="common">Ruminococcus hydrogenotrophicus</name>
    <dbReference type="NCBI Taxonomy" id="476272"/>
    <lineage>
        <taxon>Bacteria</taxon>
        <taxon>Bacillati</taxon>
        <taxon>Bacillota</taxon>
        <taxon>Clostridia</taxon>
        <taxon>Lachnospirales</taxon>
        <taxon>Lachnospiraceae</taxon>
        <taxon>Blautia</taxon>
    </lineage>
</organism>
<dbReference type="AlphaFoldDB" id="C0CIH0"/>
<gene>
    <name evidence="6" type="ORF">RUMHYD_00634</name>
</gene>
<dbReference type="PATRIC" id="fig|476272.21.peg.3639"/>
<evidence type="ECO:0000313" key="7">
    <source>
        <dbReference type="Proteomes" id="UP000003100"/>
    </source>
</evidence>
<accession>C0CIH0</accession>
<dbReference type="Pfam" id="PF02663">
    <property type="entry name" value="FmdE"/>
    <property type="match status" value="1"/>
</dbReference>
<reference evidence="6 7" key="1">
    <citation type="submission" date="2009-01" db="EMBL/GenBank/DDBJ databases">
        <authorList>
            <person name="Fulton L."/>
            <person name="Clifton S."/>
            <person name="Fulton B."/>
            <person name="Xu J."/>
            <person name="Minx P."/>
            <person name="Pepin K.H."/>
            <person name="Johnson M."/>
            <person name="Bhonagiri V."/>
            <person name="Nash W.E."/>
            <person name="Mardis E.R."/>
            <person name="Wilson R.K."/>
        </authorList>
    </citation>
    <scope>NUCLEOTIDE SEQUENCE [LARGE SCALE GENOMIC DNA]</scope>
    <source>
        <strain evidence="7">DSM 10507 / JCM 14656 / S5a33</strain>
    </source>
</reference>
<dbReference type="PANTHER" id="PTHR39418:SF1">
    <property type="entry name" value="DEHYDROGENASE"/>
    <property type="match status" value="1"/>
</dbReference>
<keyword evidence="7" id="KW-1185">Reference proteome</keyword>
<dbReference type="Pfam" id="PF01258">
    <property type="entry name" value="zf-dskA_traR"/>
    <property type="match status" value="1"/>
</dbReference>
<evidence type="ECO:0000256" key="1">
    <source>
        <dbReference type="ARBA" id="ARBA00022723"/>
    </source>
</evidence>
<dbReference type="GO" id="GO:0008270">
    <property type="term" value="F:zinc ion binding"/>
    <property type="evidence" value="ECO:0007669"/>
    <property type="project" value="UniProtKB-KW"/>
</dbReference>
<dbReference type="eggNOG" id="COG2191">
    <property type="taxonomic scope" value="Bacteria"/>
</dbReference>
<evidence type="ECO:0008006" key="8">
    <source>
        <dbReference type="Google" id="ProtNLM"/>
    </source>
</evidence>
<evidence type="ECO:0000313" key="6">
    <source>
        <dbReference type="EMBL" id="EEG50468.1"/>
    </source>
</evidence>
<name>C0CIH0_BLAHS</name>
<comment type="caution">
    <text evidence="6">The sequence shown here is derived from an EMBL/GenBank/DDBJ whole genome shotgun (WGS) entry which is preliminary data.</text>
</comment>
<protein>
    <recommendedName>
        <fullName evidence="8">FmdE, Molybdenum formylmethanofuran dehydrogenase operon</fullName>
    </recommendedName>
</protein>
<dbReference type="EMBL" id="ACBZ01000023">
    <property type="protein sequence ID" value="EEG50468.1"/>
    <property type="molecule type" value="Genomic_DNA"/>
</dbReference>
<keyword evidence="3" id="KW-0862">Zinc</keyword>
<dbReference type="PANTHER" id="PTHR39418">
    <property type="entry name" value="DEHYDROGENASE-RELATED"/>
    <property type="match status" value="1"/>
</dbReference>
<dbReference type="InterPro" id="IPR053194">
    <property type="entry name" value="tRNA_methyltr_O"/>
</dbReference>
<dbReference type="Proteomes" id="UP000003100">
    <property type="component" value="Unassembled WGS sequence"/>
</dbReference>
<dbReference type="HOGENOM" id="CLU_087508_0_0_9"/>
<keyword evidence="1" id="KW-0479">Metal-binding</keyword>
<evidence type="ECO:0000256" key="2">
    <source>
        <dbReference type="ARBA" id="ARBA00022771"/>
    </source>
</evidence>
<dbReference type="RefSeq" id="WP_005945991.1">
    <property type="nucleotide sequence ID" value="NZ_CP136423.1"/>
</dbReference>
<reference evidence="6 7" key="2">
    <citation type="submission" date="2009-02" db="EMBL/GenBank/DDBJ databases">
        <title>Draft genome sequence of Blautia hydrogenotrophica DSM 10507 (Ruminococcus hydrogenotrophicus DSM 10507).</title>
        <authorList>
            <person name="Sudarsanam P."/>
            <person name="Ley R."/>
            <person name="Guruge J."/>
            <person name="Turnbaugh P.J."/>
            <person name="Mahowald M."/>
            <person name="Liep D."/>
            <person name="Gordon J."/>
        </authorList>
    </citation>
    <scope>NUCLEOTIDE SEQUENCE [LARGE SCALE GENOMIC DNA]</scope>
    <source>
        <strain evidence="7">DSM 10507 / JCM 14656 / S5a33</strain>
    </source>
</reference>
<dbReference type="GeneID" id="86821863"/>
<dbReference type="InterPro" id="IPR003814">
    <property type="entry name" value="FmdEsu_dom"/>
</dbReference>
<evidence type="ECO:0000259" key="5">
    <source>
        <dbReference type="Pfam" id="PF02663"/>
    </source>
</evidence>
<evidence type="ECO:0000256" key="3">
    <source>
        <dbReference type="ARBA" id="ARBA00022833"/>
    </source>
</evidence>
<proteinExistence type="predicted"/>
<dbReference type="InterPro" id="IPR026328">
    <property type="entry name" value="FmdE"/>
</dbReference>
<feature type="domain" description="Zinc finger DksA/TraR C4-type" evidence="4">
    <location>
        <begin position="138"/>
        <end position="174"/>
    </location>
</feature>
<dbReference type="InterPro" id="IPR000962">
    <property type="entry name" value="Znf_DskA_TraR"/>
</dbReference>
<dbReference type="PIRSF" id="PIRSF006578">
    <property type="entry name" value="FwdE"/>
    <property type="match status" value="1"/>
</dbReference>
<dbReference type="SUPFAM" id="SSF143555">
    <property type="entry name" value="FwdE-like"/>
    <property type="match status" value="1"/>
</dbReference>
<evidence type="ECO:0000259" key="4">
    <source>
        <dbReference type="Pfam" id="PF01258"/>
    </source>
</evidence>
<dbReference type="Gene3D" id="3.30.1330.130">
    <property type="match status" value="1"/>
</dbReference>
<feature type="domain" description="Formylmethanofuran dehydrogenase subunit E" evidence="5">
    <location>
        <begin position="15"/>
        <end position="114"/>
    </location>
</feature>
<sequence>MSEKEEMWLTRCIEFHGHECGGLWIGFKAALYVRKLLDVEHSSDEELVCVAENDACGVDAIQVMLGCSVGKGNLLFKLRGKQAFNFYWRDGRRAVRLLLKETMSMGREEKLEYLKKTPPEELFSVEELHDTPPSEARIFSSVKCDGCKELTAENMLRLQNGKKLCLDCYRPYTRFIL</sequence>